<evidence type="ECO:0000313" key="3">
    <source>
        <dbReference type="Proteomes" id="UP000214618"/>
    </source>
</evidence>
<organism evidence="2 3">
    <name type="scientific">Peribacillus simplex NBRC 15720 = DSM 1321</name>
    <dbReference type="NCBI Taxonomy" id="1349754"/>
    <lineage>
        <taxon>Bacteria</taxon>
        <taxon>Bacillati</taxon>
        <taxon>Bacillota</taxon>
        <taxon>Bacilli</taxon>
        <taxon>Bacillales</taxon>
        <taxon>Bacillaceae</taxon>
        <taxon>Peribacillus</taxon>
    </lineage>
</organism>
<dbReference type="EMBL" id="CP017704">
    <property type="protein sequence ID" value="ASS94009.1"/>
    <property type="molecule type" value="Genomic_DNA"/>
</dbReference>
<evidence type="ECO:0000256" key="1">
    <source>
        <dbReference type="SAM" id="MobiDB-lite"/>
    </source>
</evidence>
<reference evidence="2 3" key="1">
    <citation type="submission" date="2016-10" db="EMBL/GenBank/DDBJ databases">
        <title>The whole genome sequencing and assembly of Bacillus simplex DSM 1321 strain.</title>
        <authorList>
            <person name="Park M.-K."/>
            <person name="Lee Y.-J."/>
            <person name="Yi H."/>
            <person name="Bahn Y.-S."/>
            <person name="Kim J.F."/>
            <person name="Lee D.-W."/>
        </authorList>
    </citation>
    <scope>NUCLEOTIDE SEQUENCE [LARGE SCALE GENOMIC DNA]</scope>
    <source>
        <strain evidence="2 3">DSM 1321</strain>
    </source>
</reference>
<sequence>MGIILIIIVAILAVTGLITFNIKALSPDDKPPVVEEENSFEDSTSSSVDDPVTEIIVPTDNDELKMKDQDYRLALSKLHNQKPNDEPTAEKKPNLRKMKDTEYRGTLEDLQQNGD</sequence>
<dbReference type="OrthoDB" id="2942228at2"/>
<evidence type="ECO:0000313" key="2">
    <source>
        <dbReference type="EMBL" id="ASS94009.1"/>
    </source>
</evidence>
<dbReference type="AlphaFoldDB" id="A0A223EFI0"/>
<feature type="region of interest" description="Disordered" evidence="1">
    <location>
        <begin position="26"/>
        <end position="50"/>
    </location>
</feature>
<proteinExistence type="predicted"/>
<dbReference type="Proteomes" id="UP000214618">
    <property type="component" value="Chromosome"/>
</dbReference>
<protein>
    <submittedName>
        <fullName evidence="2">Uncharacterized protein</fullName>
    </submittedName>
</protein>
<feature type="compositionally biased region" description="Basic and acidic residues" evidence="1">
    <location>
        <begin position="82"/>
        <end position="107"/>
    </location>
</feature>
<name>A0A223EFI0_9BACI</name>
<dbReference type="RefSeq" id="WP_063234826.1">
    <property type="nucleotide sequence ID" value="NZ_BCVO01000017.1"/>
</dbReference>
<gene>
    <name evidence="2" type="ORF">BS1321_08645</name>
</gene>
<accession>A0A223EFI0</accession>
<dbReference type="GeneID" id="56472800"/>
<feature type="region of interest" description="Disordered" evidence="1">
    <location>
        <begin position="76"/>
        <end position="115"/>
    </location>
</feature>